<feature type="transmembrane region" description="Helical" evidence="13">
    <location>
        <begin position="444"/>
        <end position="464"/>
    </location>
</feature>
<evidence type="ECO:0000256" key="5">
    <source>
        <dbReference type="ARBA" id="ARBA00022475"/>
    </source>
</evidence>
<dbReference type="NCBIfam" id="TIGR03593">
    <property type="entry name" value="yidC_nterm"/>
    <property type="match status" value="1"/>
</dbReference>
<dbReference type="InterPro" id="IPR028055">
    <property type="entry name" value="YidC/Oxa/ALB_C"/>
</dbReference>
<dbReference type="PRINTS" id="PR01900">
    <property type="entry name" value="YIDCPROTEIN"/>
</dbReference>
<keyword evidence="9 13" id="KW-0472">Membrane</keyword>
<feature type="transmembrane region" description="Helical" evidence="13">
    <location>
        <begin position="549"/>
        <end position="574"/>
    </location>
</feature>
<name>A0A3G9FX34_9CAUL</name>
<evidence type="ECO:0000256" key="14">
    <source>
        <dbReference type="SAM" id="MobiDB-lite"/>
    </source>
</evidence>
<evidence type="ECO:0000256" key="2">
    <source>
        <dbReference type="ARBA" id="ARBA00010527"/>
    </source>
</evidence>
<evidence type="ECO:0000256" key="10">
    <source>
        <dbReference type="ARBA" id="ARBA00023186"/>
    </source>
</evidence>
<dbReference type="Gene3D" id="2.70.98.90">
    <property type="match status" value="1"/>
</dbReference>
<organism evidence="17 18">
    <name type="scientific">Asticcacaulis excentricus</name>
    <dbReference type="NCBI Taxonomy" id="78587"/>
    <lineage>
        <taxon>Bacteria</taxon>
        <taxon>Pseudomonadati</taxon>
        <taxon>Pseudomonadota</taxon>
        <taxon>Alphaproteobacteria</taxon>
        <taxon>Caulobacterales</taxon>
        <taxon>Caulobacteraceae</taxon>
        <taxon>Asticcacaulis</taxon>
    </lineage>
</organism>
<dbReference type="InterPro" id="IPR047196">
    <property type="entry name" value="YidC_ALB_C"/>
</dbReference>
<evidence type="ECO:0000313" key="18">
    <source>
        <dbReference type="Proteomes" id="UP000278756"/>
    </source>
</evidence>
<dbReference type="Pfam" id="PF14849">
    <property type="entry name" value="YidC_periplas"/>
    <property type="match status" value="1"/>
</dbReference>
<keyword evidence="5 13" id="KW-1003">Cell membrane</keyword>
<dbReference type="GO" id="GO:0005886">
    <property type="term" value="C:plasma membrane"/>
    <property type="evidence" value="ECO:0007669"/>
    <property type="project" value="UniProtKB-SubCell"/>
</dbReference>
<feature type="transmembrane region" description="Helical" evidence="13">
    <location>
        <begin position="381"/>
        <end position="400"/>
    </location>
</feature>
<dbReference type="CDD" id="cd19961">
    <property type="entry name" value="EcYidC-like_peri"/>
    <property type="match status" value="1"/>
</dbReference>
<evidence type="ECO:0000256" key="7">
    <source>
        <dbReference type="ARBA" id="ARBA00022927"/>
    </source>
</evidence>
<evidence type="ECO:0000256" key="13">
    <source>
        <dbReference type="HAMAP-Rule" id="MF_01810"/>
    </source>
</evidence>
<dbReference type="Pfam" id="PF02096">
    <property type="entry name" value="60KD_IMP"/>
    <property type="match status" value="1"/>
</dbReference>
<dbReference type="GO" id="GO:0051205">
    <property type="term" value="P:protein insertion into membrane"/>
    <property type="evidence" value="ECO:0007669"/>
    <property type="project" value="TreeGrafter"/>
</dbReference>
<dbReference type="Proteomes" id="UP000278756">
    <property type="component" value="Chromosome 1"/>
</dbReference>
<evidence type="ECO:0000259" key="15">
    <source>
        <dbReference type="Pfam" id="PF02096"/>
    </source>
</evidence>
<keyword evidence="8 13" id="KW-1133">Transmembrane helix</keyword>
<reference evidence="18" key="2">
    <citation type="journal article" date="2017" name="Plant Physiol. Biochem.">
        <title>Differential oxidative and antioxidative response of duckweed Lemna minor toward plant growth promoting/inhibiting bacteria.</title>
        <authorList>
            <person name="Ishizawa H."/>
            <person name="Kuroda M."/>
            <person name="Morikawa M."/>
            <person name="Ike M."/>
        </authorList>
    </citation>
    <scope>NUCLEOTIDE SEQUENCE [LARGE SCALE GENOMIC DNA]</scope>
    <source>
        <strain evidence="18">M6</strain>
    </source>
</reference>
<dbReference type="InterPro" id="IPR028053">
    <property type="entry name" value="Membr_insert_YidC_N"/>
</dbReference>
<keyword evidence="4 13" id="KW-0813">Transport</keyword>
<sequence length="658" mass="72671">MKRDDNRNMFIFLALSMAILFGYQFFVAGPQMEKERAAAMAQKKIEAAKAPVATPESLFVEGKLPRDQAVAATPRVAIDSPALKGSLSLAGARIDDLFLKSYKETLKADSPNVELFRPQGAEHAYYAESGWVGANVPGLPSGNSVWTVLSGSVLSPGKDVVLGYDAGTGLRFERRLSLDDKYMITVTDTVVNTTGAAVTLAPYANVVRQGAPETLGKNMILHEGGIGAFSKDATGKGYTTPEFKFHNWEKDEKKANFKADSTGGWMGLTDKYWLAAVIPDQKAKIHASMKATDQTTANEKDFNFLYQAGYVADAVTVQPGKPVSVTYHIFAGAKQASLLAAYQDKLKLPAFDKAIDWGMFWFFTRPMFFVLDFLFKYVGNFGLAILGLTVLVKLIFFPLAHKSYESMTKMKMLQPQVEELKKKHEGNPQQMQIEMMGLYQKEKVNPMSGCLPIFVQMPVFYALYKVLFVTIEMRHAPFFGWIQDLSDKDPTTMFNLFGLLPYDPAALPVIGGLMATSLHIGILPLLYGASMWLSQSMNPPMPDPMQRKIFALMPVIFTFIMAPFASGLLIYWIWNNVLTVAQQYMLMRQMGVENPIDTLLGKVAKTKPKSEAAHVIEVAEEAIHEGEVTQGTPARKRKPAATGSSAGGTKRTRGTKKD</sequence>
<feature type="transmembrane region" description="Helical" evidence="13">
    <location>
        <begin position="6"/>
        <end position="26"/>
    </location>
</feature>
<dbReference type="GO" id="GO:0015031">
    <property type="term" value="P:protein transport"/>
    <property type="evidence" value="ECO:0007669"/>
    <property type="project" value="UniProtKB-KW"/>
</dbReference>
<evidence type="ECO:0000256" key="3">
    <source>
        <dbReference type="ARBA" id="ARBA00015325"/>
    </source>
</evidence>
<dbReference type="InterPro" id="IPR019998">
    <property type="entry name" value="Membr_insert_YidC"/>
</dbReference>
<comment type="similarity">
    <text evidence="2 13">Belongs to the OXA1/ALB3/YidC family. Type 1 subfamily.</text>
</comment>
<evidence type="ECO:0000256" key="8">
    <source>
        <dbReference type="ARBA" id="ARBA00022989"/>
    </source>
</evidence>
<evidence type="ECO:0000256" key="1">
    <source>
        <dbReference type="ARBA" id="ARBA00004429"/>
    </source>
</evidence>
<dbReference type="GO" id="GO:0032977">
    <property type="term" value="F:membrane insertase activity"/>
    <property type="evidence" value="ECO:0007669"/>
    <property type="project" value="InterPro"/>
</dbReference>
<feature type="domain" description="Membrane insertase YidC/Oxa/ALB C-terminal" evidence="15">
    <location>
        <begin position="381"/>
        <end position="587"/>
    </location>
</feature>
<gene>
    <name evidence="13" type="primary">yidC</name>
    <name evidence="17" type="ORF">EM6_0231</name>
</gene>
<dbReference type="PRINTS" id="PR00701">
    <property type="entry name" value="60KDINNERMP"/>
</dbReference>
<feature type="transmembrane region" description="Helical" evidence="13">
    <location>
        <begin position="505"/>
        <end position="528"/>
    </location>
</feature>
<dbReference type="OrthoDB" id="9780552at2"/>
<keyword evidence="7 13" id="KW-0653">Protein transport</keyword>
<comment type="subcellular location">
    <subcellularLocation>
        <location evidence="1">Cell inner membrane</location>
        <topology evidence="1">Multi-pass membrane protein</topology>
    </subcellularLocation>
    <subcellularLocation>
        <location evidence="13">Cell membrane</location>
        <topology evidence="13">Multi-pass membrane protein</topology>
    </subcellularLocation>
</comment>
<evidence type="ECO:0000256" key="4">
    <source>
        <dbReference type="ARBA" id="ARBA00022448"/>
    </source>
</evidence>
<dbReference type="CDD" id="cd20070">
    <property type="entry name" value="5TM_YidC_Alb3"/>
    <property type="match status" value="1"/>
</dbReference>
<accession>A0A3G9FX34</accession>
<dbReference type="InterPro" id="IPR038221">
    <property type="entry name" value="YidC_periplasmic_sf"/>
</dbReference>
<evidence type="ECO:0000259" key="16">
    <source>
        <dbReference type="Pfam" id="PF14849"/>
    </source>
</evidence>
<dbReference type="NCBIfam" id="TIGR03592">
    <property type="entry name" value="yidC_oxa1_cterm"/>
    <property type="match status" value="1"/>
</dbReference>
<protein>
    <recommendedName>
        <fullName evidence="3 13">Membrane protein insertase YidC</fullName>
    </recommendedName>
    <alternativeName>
        <fullName evidence="12 13">Foldase YidC</fullName>
    </alternativeName>
    <alternativeName>
        <fullName evidence="11 13">Membrane integrase YidC</fullName>
    </alternativeName>
    <alternativeName>
        <fullName evidence="13">Membrane protein YidC</fullName>
    </alternativeName>
</protein>
<dbReference type="HAMAP" id="MF_01810">
    <property type="entry name" value="YidC_type1"/>
    <property type="match status" value="1"/>
</dbReference>
<evidence type="ECO:0000256" key="9">
    <source>
        <dbReference type="ARBA" id="ARBA00023136"/>
    </source>
</evidence>
<proteinExistence type="inferred from homology"/>
<dbReference type="InterPro" id="IPR001708">
    <property type="entry name" value="YidC/ALB3/OXA1/COX18"/>
</dbReference>
<dbReference type="AlphaFoldDB" id="A0A3G9FX34"/>
<feature type="region of interest" description="Disordered" evidence="14">
    <location>
        <begin position="623"/>
        <end position="658"/>
    </location>
</feature>
<comment type="function">
    <text evidence="13">Required for the insertion and/or proper folding and/or complex formation of integral membrane proteins into the membrane. Involved in integration of membrane proteins that insert both dependently and independently of the Sec translocase complex, as well as at least some lipoproteins. Aids folding of multispanning membrane proteins.</text>
</comment>
<comment type="subunit">
    <text evidence="13">Interacts with the Sec translocase complex via SecD. Specifically interacts with transmembrane segments of nascent integral membrane proteins during membrane integration.</text>
</comment>
<keyword evidence="6 13" id="KW-0812">Transmembrane</keyword>
<feature type="domain" description="Membrane insertase YidC N-terminal" evidence="16">
    <location>
        <begin position="75"/>
        <end position="369"/>
    </location>
</feature>
<dbReference type="PANTHER" id="PTHR12428">
    <property type="entry name" value="OXA1"/>
    <property type="match status" value="1"/>
</dbReference>
<evidence type="ECO:0000256" key="12">
    <source>
        <dbReference type="ARBA" id="ARBA00033342"/>
    </source>
</evidence>
<dbReference type="RefSeq" id="WP_126419653.1">
    <property type="nucleotide sequence ID" value="NZ_AP018827.1"/>
</dbReference>
<dbReference type="NCBIfam" id="NF002353">
    <property type="entry name" value="PRK01318.1-4"/>
    <property type="match status" value="1"/>
</dbReference>
<dbReference type="PANTHER" id="PTHR12428:SF65">
    <property type="entry name" value="CYTOCHROME C OXIDASE ASSEMBLY PROTEIN COX18, MITOCHONDRIAL"/>
    <property type="match status" value="1"/>
</dbReference>
<reference evidence="18" key="1">
    <citation type="journal article" date="2017" name="Biotechnol. Biofuels">
        <title>Evaluation of environmental bacterial communities as a factor affecting the growth of duckweed Lemna minor.</title>
        <authorList>
            <person name="Ishizawa H."/>
            <person name="Kuroda M."/>
            <person name="Morikawa M."/>
            <person name="Ike M."/>
        </authorList>
    </citation>
    <scope>NUCLEOTIDE SEQUENCE [LARGE SCALE GENOMIC DNA]</scope>
    <source>
        <strain evidence="18">M6</strain>
    </source>
</reference>
<evidence type="ECO:0000256" key="6">
    <source>
        <dbReference type="ARBA" id="ARBA00022692"/>
    </source>
</evidence>
<evidence type="ECO:0000313" key="17">
    <source>
        <dbReference type="EMBL" id="BBF79662.1"/>
    </source>
</evidence>
<keyword evidence="10 13" id="KW-0143">Chaperone</keyword>
<dbReference type="EMBL" id="AP018827">
    <property type="protein sequence ID" value="BBF79662.1"/>
    <property type="molecule type" value="Genomic_DNA"/>
</dbReference>
<evidence type="ECO:0000256" key="11">
    <source>
        <dbReference type="ARBA" id="ARBA00033245"/>
    </source>
</evidence>